<evidence type="ECO:0000256" key="1">
    <source>
        <dbReference type="ARBA" id="ARBA00004141"/>
    </source>
</evidence>
<dbReference type="InterPro" id="IPR005828">
    <property type="entry name" value="MFS_sugar_transport-like"/>
</dbReference>
<reference evidence="10" key="1">
    <citation type="submission" date="2013-01" db="EMBL/GenBank/DDBJ databases">
        <title>Draft Genome Sequence of a Mulberry Tree, Morus notabilis C.K. Schneid.</title>
        <authorList>
            <person name="He N."/>
            <person name="Zhao S."/>
        </authorList>
    </citation>
    <scope>NUCLEOTIDE SEQUENCE</scope>
</reference>
<dbReference type="PROSITE" id="PS50850">
    <property type="entry name" value="MFS"/>
    <property type="match status" value="1"/>
</dbReference>
<feature type="domain" description="Major facilitator superfamily (MFS) profile" evidence="8">
    <location>
        <begin position="27"/>
        <end position="126"/>
    </location>
</feature>
<evidence type="ECO:0000313" key="10">
    <source>
        <dbReference type="Proteomes" id="UP000030645"/>
    </source>
</evidence>
<feature type="transmembrane region" description="Helical" evidence="7">
    <location>
        <begin position="69"/>
        <end position="91"/>
    </location>
</feature>
<keyword evidence="4 7" id="KW-0812">Transmembrane</keyword>
<keyword evidence="5 7" id="KW-1133">Transmembrane helix</keyword>
<dbReference type="AlphaFoldDB" id="W9R244"/>
<evidence type="ECO:0000259" key="8">
    <source>
        <dbReference type="PROSITE" id="PS50850"/>
    </source>
</evidence>
<comment type="subcellular location">
    <subcellularLocation>
        <location evidence="1">Membrane</location>
        <topology evidence="1">Multi-pass membrane protein</topology>
    </subcellularLocation>
</comment>
<protein>
    <submittedName>
        <fullName evidence="9">Sugar carrier protein C</fullName>
    </submittedName>
</protein>
<evidence type="ECO:0000256" key="6">
    <source>
        <dbReference type="ARBA" id="ARBA00023136"/>
    </source>
</evidence>
<evidence type="ECO:0000256" key="3">
    <source>
        <dbReference type="ARBA" id="ARBA00022448"/>
    </source>
</evidence>
<dbReference type="EMBL" id="KE344182">
    <property type="protein sequence ID" value="EXB54454.1"/>
    <property type="molecule type" value="Genomic_DNA"/>
</dbReference>
<evidence type="ECO:0000256" key="5">
    <source>
        <dbReference type="ARBA" id="ARBA00022989"/>
    </source>
</evidence>
<dbReference type="GO" id="GO:0016020">
    <property type="term" value="C:membrane"/>
    <property type="evidence" value="ECO:0007669"/>
    <property type="project" value="UniProtKB-SubCell"/>
</dbReference>
<dbReference type="InterPro" id="IPR036259">
    <property type="entry name" value="MFS_trans_sf"/>
</dbReference>
<dbReference type="GO" id="GO:0015144">
    <property type="term" value="F:carbohydrate transmembrane transporter activity"/>
    <property type="evidence" value="ECO:0007669"/>
    <property type="project" value="InterPro"/>
</dbReference>
<evidence type="ECO:0000256" key="7">
    <source>
        <dbReference type="SAM" id="Phobius"/>
    </source>
</evidence>
<evidence type="ECO:0000256" key="4">
    <source>
        <dbReference type="ARBA" id="ARBA00022692"/>
    </source>
</evidence>
<accession>W9R244</accession>
<gene>
    <name evidence="9" type="ORF">L484_019013</name>
</gene>
<dbReference type="PANTHER" id="PTHR23500:SF574">
    <property type="entry name" value="SUGAR TRANSPORT PROTEIN 1"/>
    <property type="match status" value="1"/>
</dbReference>
<evidence type="ECO:0000313" key="9">
    <source>
        <dbReference type="EMBL" id="EXB54454.1"/>
    </source>
</evidence>
<keyword evidence="6 7" id="KW-0472">Membrane</keyword>
<evidence type="ECO:0000256" key="2">
    <source>
        <dbReference type="ARBA" id="ARBA00010992"/>
    </source>
</evidence>
<feature type="transmembrane region" description="Helical" evidence="7">
    <location>
        <begin position="103"/>
        <end position="124"/>
    </location>
</feature>
<dbReference type="STRING" id="981085.W9R244"/>
<name>W9R244_9ROSA</name>
<keyword evidence="3" id="KW-0813">Transport</keyword>
<comment type="similarity">
    <text evidence="2">Belongs to the major facilitator superfamily. Sugar transporter (TC 2.A.1.1) family.</text>
</comment>
<organism evidence="9 10">
    <name type="scientific">Morus notabilis</name>
    <dbReference type="NCBI Taxonomy" id="981085"/>
    <lineage>
        <taxon>Eukaryota</taxon>
        <taxon>Viridiplantae</taxon>
        <taxon>Streptophyta</taxon>
        <taxon>Embryophyta</taxon>
        <taxon>Tracheophyta</taxon>
        <taxon>Spermatophyta</taxon>
        <taxon>Magnoliopsida</taxon>
        <taxon>eudicotyledons</taxon>
        <taxon>Gunneridae</taxon>
        <taxon>Pentapetalae</taxon>
        <taxon>rosids</taxon>
        <taxon>fabids</taxon>
        <taxon>Rosales</taxon>
        <taxon>Moraceae</taxon>
        <taxon>Moreae</taxon>
        <taxon>Morus</taxon>
    </lineage>
</organism>
<keyword evidence="10" id="KW-1185">Reference proteome</keyword>
<dbReference type="PANTHER" id="PTHR23500">
    <property type="entry name" value="SOLUTE CARRIER FAMILY 2, FACILITATED GLUCOSE TRANSPORTER"/>
    <property type="match status" value="1"/>
</dbReference>
<feature type="transmembrane region" description="Helical" evidence="7">
    <location>
        <begin position="21"/>
        <end position="49"/>
    </location>
</feature>
<dbReference type="Proteomes" id="UP000030645">
    <property type="component" value="Unassembled WGS sequence"/>
</dbReference>
<dbReference type="eggNOG" id="KOG0254">
    <property type="taxonomic scope" value="Eukaryota"/>
</dbReference>
<dbReference type="InterPro" id="IPR020846">
    <property type="entry name" value="MFS_dom"/>
</dbReference>
<proteinExistence type="inferred from homology"/>
<dbReference type="Pfam" id="PF00083">
    <property type="entry name" value="Sugar_tr"/>
    <property type="match status" value="1"/>
</dbReference>
<dbReference type="Gene3D" id="1.20.1250.20">
    <property type="entry name" value="MFS general substrate transporter like domains"/>
    <property type="match status" value="1"/>
</dbReference>
<dbReference type="InterPro" id="IPR045262">
    <property type="entry name" value="STP/PLT_plant"/>
</dbReference>
<sequence>MSGGMIPGAGGPNREYSRRTTFFVIATCIVAAMGSLIFGYDIGISVFPVGEPEEGDGNQLTNHNQYCEYNSSILTVFTSSLYLAALLASMVASTVTHRLGQKLSMFSGGVLFYAGANLNALYVLEK</sequence>